<evidence type="ECO:0000313" key="1">
    <source>
        <dbReference type="EMBL" id="ERJ64829.1"/>
    </source>
</evidence>
<accession>A0A0E2LPA3</accession>
<comment type="caution">
    <text evidence="1">The sequence shown here is derived from an EMBL/GenBank/DDBJ whole genome shotgun (WGS) entry which is preliminary data.</text>
</comment>
<organism evidence="1 2">
    <name type="scientific">Porphyromonas gingivalis F0570</name>
    <dbReference type="NCBI Taxonomy" id="1227271"/>
    <lineage>
        <taxon>Bacteria</taxon>
        <taxon>Pseudomonadati</taxon>
        <taxon>Bacteroidota</taxon>
        <taxon>Bacteroidia</taxon>
        <taxon>Bacteroidales</taxon>
        <taxon>Porphyromonadaceae</taxon>
        <taxon>Porphyromonas</taxon>
    </lineage>
</organism>
<reference evidence="1 2" key="1">
    <citation type="submission" date="2013-06" db="EMBL/GenBank/DDBJ databases">
        <authorList>
            <person name="Weinstock G."/>
            <person name="Sodergren E."/>
            <person name="Lobos E.A."/>
            <person name="Fulton L."/>
            <person name="Fulton R."/>
            <person name="Courtney L."/>
            <person name="Fronick C."/>
            <person name="O'Laughlin M."/>
            <person name="Godfrey J."/>
            <person name="Wilson R.M."/>
            <person name="Miner T."/>
            <person name="Farmer C."/>
            <person name="Delehaunty K."/>
            <person name="Cordes M."/>
            <person name="Minx P."/>
            <person name="Tomlinson C."/>
            <person name="Chen J."/>
            <person name="Wollam A."/>
            <person name="Pepin K.H."/>
            <person name="Bhonagiri V."/>
            <person name="Zhang X."/>
            <person name="Warren W."/>
            <person name="Mitreva M."/>
            <person name="Mardis E.R."/>
            <person name="Wilson R.K."/>
        </authorList>
    </citation>
    <scope>NUCLEOTIDE SEQUENCE [LARGE SCALE GENOMIC DNA]</scope>
    <source>
        <strain evidence="1 2">F0570</strain>
    </source>
</reference>
<dbReference type="EMBL" id="AWUW01000123">
    <property type="protein sequence ID" value="ERJ64829.1"/>
    <property type="molecule type" value="Genomic_DNA"/>
</dbReference>
<dbReference type="AlphaFoldDB" id="A0A0E2LPA3"/>
<evidence type="ECO:0000313" key="2">
    <source>
        <dbReference type="Proteomes" id="UP000016630"/>
    </source>
</evidence>
<proteinExistence type="predicted"/>
<dbReference type="Proteomes" id="UP000016630">
    <property type="component" value="Unassembled WGS sequence"/>
</dbReference>
<name>A0A0E2LPA3_PORGN</name>
<dbReference type="HOGENOM" id="CLU_3064685_0_0_10"/>
<gene>
    <name evidence="1" type="ORF">HMPREF1555_01693</name>
</gene>
<protein>
    <submittedName>
        <fullName evidence="1">Uncharacterized protein</fullName>
    </submittedName>
</protein>
<sequence>MLYQPIALIGRPASIKRSRATLLLQPNKHCFIAVRNIRRKGVELRSTALRATL</sequence>